<evidence type="ECO:0000259" key="5">
    <source>
        <dbReference type="PROSITE" id="PS50977"/>
    </source>
</evidence>
<dbReference type="RefSeq" id="WP_036684740.1">
    <property type="nucleotide sequence ID" value="NZ_JNVM01000014.1"/>
</dbReference>
<dbReference type="InterPro" id="IPR036271">
    <property type="entry name" value="Tet_transcr_reg_TetR-rel_C_sf"/>
</dbReference>
<feature type="domain" description="HTH tetR-type" evidence="5">
    <location>
        <begin position="8"/>
        <end position="68"/>
    </location>
</feature>
<dbReference type="SUPFAM" id="SSF46689">
    <property type="entry name" value="Homeodomain-like"/>
    <property type="match status" value="1"/>
</dbReference>
<keyword evidence="7" id="KW-1185">Reference proteome</keyword>
<comment type="caution">
    <text evidence="6">The sequence shown here is derived from an EMBL/GenBank/DDBJ whole genome shotgun (WGS) entry which is preliminary data.</text>
</comment>
<dbReference type="InterPro" id="IPR009057">
    <property type="entry name" value="Homeodomain-like_sf"/>
</dbReference>
<dbReference type="SUPFAM" id="SSF48498">
    <property type="entry name" value="Tetracyclin repressor-like, C-terminal domain"/>
    <property type="match status" value="1"/>
</dbReference>
<dbReference type="Proteomes" id="UP000028123">
    <property type="component" value="Unassembled WGS sequence"/>
</dbReference>
<dbReference type="PROSITE" id="PS01081">
    <property type="entry name" value="HTH_TETR_1"/>
    <property type="match status" value="1"/>
</dbReference>
<evidence type="ECO:0000256" key="4">
    <source>
        <dbReference type="PROSITE-ProRule" id="PRU00335"/>
    </source>
</evidence>
<dbReference type="eggNOG" id="COG1309">
    <property type="taxonomic scope" value="Bacteria"/>
</dbReference>
<evidence type="ECO:0000256" key="2">
    <source>
        <dbReference type="ARBA" id="ARBA00023125"/>
    </source>
</evidence>
<proteinExistence type="predicted"/>
<dbReference type="PROSITE" id="PS50977">
    <property type="entry name" value="HTH_TETR_2"/>
    <property type="match status" value="1"/>
</dbReference>
<organism evidence="6 7">
    <name type="scientific">Paenibacillus tyrfis</name>
    <dbReference type="NCBI Taxonomy" id="1501230"/>
    <lineage>
        <taxon>Bacteria</taxon>
        <taxon>Bacillati</taxon>
        <taxon>Bacillota</taxon>
        <taxon>Bacilli</taxon>
        <taxon>Bacillales</taxon>
        <taxon>Paenibacillaceae</taxon>
        <taxon>Paenibacillus</taxon>
    </lineage>
</organism>
<dbReference type="GO" id="GO:0003700">
    <property type="term" value="F:DNA-binding transcription factor activity"/>
    <property type="evidence" value="ECO:0007669"/>
    <property type="project" value="TreeGrafter"/>
</dbReference>
<dbReference type="InterPro" id="IPR001647">
    <property type="entry name" value="HTH_TetR"/>
</dbReference>
<protein>
    <submittedName>
        <fullName evidence="6">Transcriptional regulator</fullName>
    </submittedName>
</protein>
<sequence>MMKKPHIDSKKKDILQAAMRLFATKGIDGISVKEIGDAAGVTDAAIYKHFKSKQAMALEAFSHYCGGYTRLIDYMGGQPGTFHSRFHRLIDEVLRMHDEEQYGMLLLAQQHEIFAEASRSGERQLFDALVAFIEQGIERGELPDQDARLSAVLILGAFNQMALSSLHGELPARLEPLASEVKQRFSHLLGQL</sequence>
<keyword evidence="3" id="KW-0804">Transcription</keyword>
<evidence type="ECO:0000256" key="3">
    <source>
        <dbReference type="ARBA" id="ARBA00023163"/>
    </source>
</evidence>
<dbReference type="OrthoDB" id="509229at2"/>
<evidence type="ECO:0000313" key="7">
    <source>
        <dbReference type="Proteomes" id="UP000028123"/>
    </source>
</evidence>
<dbReference type="PANTHER" id="PTHR30055:SF234">
    <property type="entry name" value="HTH-TYPE TRANSCRIPTIONAL REGULATOR BETI"/>
    <property type="match status" value="1"/>
</dbReference>
<dbReference type="AlphaFoldDB" id="A0A081P253"/>
<keyword evidence="2 4" id="KW-0238">DNA-binding</keyword>
<dbReference type="Gene3D" id="1.10.357.10">
    <property type="entry name" value="Tetracycline Repressor, domain 2"/>
    <property type="match status" value="1"/>
</dbReference>
<accession>A0A081P253</accession>
<evidence type="ECO:0000313" key="6">
    <source>
        <dbReference type="EMBL" id="KEQ24776.1"/>
    </source>
</evidence>
<name>A0A081P253_9BACL</name>
<dbReference type="PRINTS" id="PR00455">
    <property type="entry name" value="HTHTETR"/>
</dbReference>
<dbReference type="InterPro" id="IPR023772">
    <property type="entry name" value="DNA-bd_HTH_TetR-type_CS"/>
</dbReference>
<dbReference type="InterPro" id="IPR049484">
    <property type="entry name" value="Rv0078-like_C"/>
</dbReference>
<dbReference type="Pfam" id="PF00440">
    <property type="entry name" value="TetR_N"/>
    <property type="match status" value="1"/>
</dbReference>
<dbReference type="GO" id="GO:0000976">
    <property type="term" value="F:transcription cis-regulatory region binding"/>
    <property type="evidence" value="ECO:0007669"/>
    <property type="project" value="TreeGrafter"/>
</dbReference>
<reference evidence="6 7" key="1">
    <citation type="submission" date="2014-06" db="EMBL/GenBank/DDBJ databases">
        <title>Draft genome sequence of Paenibacillus sp. MSt1.</title>
        <authorList>
            <person name="Aw Y.K."/>
            <person name="Ong K.S."/>
            <person name="Gan H.M."/>
            <person name="Lee S.M."/>
        </authorList>
    </citation>
    <scope>NUCLEOTIDE SEQUENCE [LARGE SCALE GENOMIC DNA]</scope>
    <source>
        <strain evidence="6 7">MSt1</strain>
    </source>
</reference>
<gene>
    <name evidence="6" type="ORF">ET33_06780</name>
</gene>
<dbReference type="EMBL" id="JNVM01000014">
    <property type="protein sequence ID" value="KEQ24776.1"/>
    <property type="molecule type" value="Genomic_DNA"/>
</dbReference>
<dbReference type="InterPro" id="IPR050109">
    <property type="entry name" value="HTH-type_TetR-like_transc_reg"/>
</dbReference>
<dbReference type="Pfam" id="PF21351">
    <property type="entry name" value="TetR_C_41"/>
    <property type="match status" value="1"/>
</dbReference>
<feature type="DNA-binding region" description="H-T-H motif" evidence="4">
    <location>
        <begin position="31"/>
        <end position="50"/>
    </location>
</feature>
<keyword evidence="1" id="KW-0805">Transcription regulation</keyword>
<dbReference type="PANTHER" id="PTHR30055">
    <property type="entry name" value="HTH-TYPE TRANSCRIPTIONAL REGULATOR RUTR"/>
    <property type="match status" value="1"/>
</dbReference>
<evidence type="ECO:0000256" key="1">
    <source>
        <dbReference type="ARBA" id="ARBA00023015"/>
    </source>
</evidence>